<evidence type="ECO:0000256" key="8">
    <source>
        <dbReference type="RuleBase" id="RU000512"/>
    </source>
</evidence>
<feature type="binding site" evidence="7">
    <location>
        <position position="136"/>
    </location>
    <ligand>
        <name>substrate</name>
    </ligand>
</feature>
<feature type="binding site" evidence="7">
    <location>
        <position position="45"/>
    </location>
    <ligand>
        <name>substrate</name>
    </ligand>
</feature>
<comment type="catalytic activity">
    <reaction evidence="6 7 8">
        <text>orotidine 5'-phosphate + H(+) = UMP + CO2</text>
        <dbReference type="Rhea" id="RHEA:11596"/>
        <dbReference type="ChEBI" id="CHEBI:15378"/>
        <dbReference type="ChEBI" id="CHEBI:16526"/>
        <dbReference type="ChEBI" id="CHEBI:57538"/>
        <dbReference type="ChEBI" id="CHEBI:57865"/>
        <dbReference type="EC" id="4.1.1.23"/>
    </reaction>
</comment>
<keyword evidence="3 7" id="KW-0210">Decarboxylase</keyword>
<dbReference type="NCBIfam" id="TIGR01740">
    <property type="entry name" value="pyrF"/>
    <property type="match status" value="1"/>
</dbReference>
<dbReference type="PROSITE" id="PS00156">
    <property type="entry name" value="OMPDECASE"/>
    <property type="match status" value="1"/>
</dbReference>
<comment type="similarity">
    <text evidence="7">Belongs to the OMP decarboxylase family. Type 1 subfamily.</text>
</comment>
<dbReference type="SMART" id="SM00934">
    <property type="entry name" value="OMPdecase"/>
    <property type="match status" value="1"/>
</dbReference>
<evidence type="ECO:0000256" key="2">
    <source>
        <dbReference type="ARBA" id="ARBA00004861"/>
    </source>
</evidence>
<keyword evidence="11" id="KW-1185">Reference proteome</keyword>
<gene>
    <name evidence="7 10" type="primary">pyrF</name>
    <name evidence="10" type="ORF">SMD27_05950</name>
</gene>
<dbReference type="GO" id="GO:0004590">
    <property type="term" value="F:orotidine-5'-phosphate decarboxylase activity"/>
    <property type="evidence" value="ECO:0007669"/>
    <property type="project" value="UniProtKB-EC"/>
</dbReference>
<dbReference type="PANTHER" id="PTHR32119">
    <property type="entry name" value="OROTIDINE 5'-PHOSPHATE DECARBOXYLASE"/>
    <property type="match status" value="1"/>
</dbReference>
<evidence type="ECO:0000256" key="1">
    <source>
        <dbReference type="ARBA" id="ARBA00002356"/>
    </source>
</evidence>
<dbReference type="InterPro" id="IPR014732">
    <property type="entry name" value="OMPdecase"/>
</dbReference>
<reference evidence="10 11" key="1">
    <citation type="journal article" date="2016" name="Antonie Van Leeuwenhoek">
        <title>Dongia soli sp. nov., isolated from soil from Dokdo, Korea.</title>
        <authorList>
            <person name="Kim D.U."/>
            <person name="Lee H."/>
            <person name="Kim H."/>
            <person name="Kim S.G."/>
            <person name="Ka J.O."/>
        </authorList>
    </citation>
    <scope>NUCLEOTIDE SEQUENCE [LARGE SCALE GENOMIC DNA]</scope>
    <source>
        <strain evidence="10 11">D78</strain>
    </source>
</reference>
<dbReference type="CDD" id="cd04725">
    <property type="entry name" value="OMP_decarboxylase_like"/>
    <property type="match status" value="1"/>
</dbReference>
<feature type="binding site" evidence="7">
    <location>
        <position position="227"/>
    </location>
    <ligand>
        <name>substrate</name>
    </ligand>
</feature>
<dbReference type="Gene3D" id="3.20.20.70">
    <property type="entry name" value="Aldolase class I"/>
    <property type="match status" value="1"/>
</dbReference>
<feature type="binding site" evidence="7">
    <location>
        <position position="226"/>
    </location>
    <ligand>
        <name>substrate</name>
    </ligand>
</feature>
<evidence type="ECO:0000256" key="7">
    <source>
        <dbReference type="HAMAP-Rule" id="MF_01200"/>
    </source>
</evidence>
<dbReference type="InterPro" id="IPR013785">
    <property type="entry name" value="Aldolase_TIM"/>
</dbReference>
<dbReference type="InterPro" id="IPR018089">
    <property type="entry name" value="OMPdecase_AS"/>
</dbReference>
<keyword evidence="4 7" id="KW-0665">Pyrimidine biosynthesis</keyword>
<feature type="binding site" evidence="7">
    <location>
        <position position="206"/>
    </location>
    <ligand>
        <name>substrate</name>
    </ligand>
</feature>
<evidence type="ECO:0000259" key="9">
    <source>
        <dbReference type="SMART" id="SM00934"/>
    </source>
</evidence>
<dbReference type="Proteomes" id="UP001279642">
    <property type="component" value="Unassembled WGS sequence"/>
</dbReference>
<dbReference type="PANTHER" id="PTHR32119:SF2">
    <property type="entry name" value="OROTIDINE 5'-PHOSPHATE DECARBOXYLASE"/>
    <property type="match status" value="1"/>
</dbReference>
<protein>
    <recommendedName>
        <fullName evidence="7">Orotidine 5'-phosphate decarboxylase</fullName>
        <ecNumber evidence="7">4.1.1.23</ecNumber>
    </recommendedName>
    <alternativeName>
        <fullName evidence="7">OMP decarboxylase</fullName>
        <shortName evidence="7">OMPDCase</shortName>
        <shortName evidence="7">OMPdecase</shortName>
    </alternativeName>
</protein>
<accession>A0ABU5E7V8</accession>
<dbReference type="InterPro" id="IPR001754">
    <property type="entry name" value="OMPdeCOase_dom"/>
</dbReference>
<dbReference type="SUPFAM" id="SSF51366">
    <property type="entry name" value="Ribulose-phoshate binding barrel"/>
    <property type="match status" value="1"/>
</dbReference>
<dbReference type="NCBIfam" id="NF001273">
    <property type="entry name" value="PRK00230.1"/>
    <property type="match status" value="1"/>
</dbReference>
<evidence type="ECO:0000256" key="5">
    <source>
        <dbReference type="ARBA" id="ARBA00023239"/>
    </source>
</evidence>
<comment type="function">
    <text evidence="1 7">Catalyzes the decarboxylation of orotidine 5'-monophosphate (OMP) to uridine 5'-monophosphate (UMP).</text>
</comment>
<dbReference type="InterPro" id="IPR047596">
    <property type="entry name" value="OMPdecase_bac"/>
</dbReference>
<proteinExistence type="inferred from homology"/>
<dbReference type="EMBL" id="JAXCLW010000001">
    <property type="protein sequence ID" value="MDY0882376.1"/>
    <property type="molecule type" value="Genomic_DNA"/>
</dbReference>
<feature type="domain" description="Orotidine 5'-phosphate decarboxylase" evidence="9">
    <location>
        <begin position="17"/>
        <end position="242"/>
    </location>
</feature>
<evidence type="ECO:0000313" key="11">
    <source>
        <dbReference type="Proteomes" id="UP001279642"/>
    </source>
</evidence>
<dbReference type="RefSeq" id="WP_320507400.1">
    <property type="nucleotide sequence ID" value="NZ_JAXCLW010000001.1"/>
</dbReference>
<evidence type="ECO:0000256" key="4">
    <source>
        <dbReference type="ARBA" id="ARBA00022975"/>
    </source>
</evidence>
<feature type="binding site" evidence="7">
    <location>
        <position position="197"/>
    </location>
    <ligand>
        <name>substrate</name>
    </ligand>
</feature>
<dbReference type="EC" id="4.1.1.23" evidence="7"/>
<comment type="subunit">
    <text evidence="7">Homodimer.</text>
</comment>
<evidence type="ECO:0000256" key="3">
    <source>
        <dbReference type="ARBA" id="ARBA00022793"/>
    </source>
</evidence>
<evidence type="ECO:0000256" key="6">
    <source>
        <dbReference type="ARBA" id="ARBA00049157"/>
    </source>
</evidence>
<dbReference type="Pfam" id="PF00215">
    <property type="entry name" value="OMPdecase"/>
    <property type="match status" value="1"/>
</dbReference>
<sequence length="257" mass="26393">MAAGLATESVGTQAVAPILVALDTTDPTQAGALANALRGHVGGLKLGLEFFMANGAAGVARISELGQPVFLDLKFHDIPNTVAGAVRAVAPLCPFILNVHASGGRAMMVAAREAAHDRAAKLGVTPPKLIAVTVLTSFAGNDLAEVGQPADPQDQVRRLAALTRECGLDGVVCSAKEIAVLRQDLGADFLLVTPGIRPAWAATGDQKRIMTPAEAMEAGADYLVIGRPITSAGDPVAAAKRIADEIASRPGNNRTRA</sequence>
<comment type="caution">
    <text evidence="10">The sequence shown here is derived from an EMBL/GenBank/DDBJ whole genome shotgun (WGS) entry which is preliminary data.</text>
</comment>
<keyword evidence="5 7" id="KW-0456">Lyase</keyword>
<feature type="binding site" evidence="7">
    <location>
        <begin position="72"/>
        <end position="81"/>
    </location>
    <ligand>
        <name>substrate</name>
    </ligand>
</feature>
<feature type="active site" description="Proton donor" evidence="7">
    <location>
        <position position="74"/>
    </location>
</feature>
<dbReference type="InterPro" id="IPR011060">
    <property type="entry name" value="RibuloseP-bd_barrel"/>
</dbReference>
<organism evidence="10 11">
    <name type="scientific">Dongia soli</name>
    <dbReference type="NCBI Taxonomy" id="600628"/>
    <lineage>
        <taxon>Bacteria</taxon>
        <taxon>Pseudomonadati</taxon>
        <taxon>Pseudomonadota</taxon>
        <taxon>Alphaproteobacteria</taxon>
        <taxon>Rhodospirillales</taxon>
        <taxon>Dongiaceae</taxon>
        <taxon>Dongia</taxon>
    </lineage>
</organism>
<comment type="pathway">
    <text evidence="2 7 8">Pyrimidine metabolism; UMP biosynthesis via de novo pathway; UMP from orotate: step 2/2.</text>
</comment>
<evidence type="ECO:0000313" key="10">
    <source>
        <dbReference type="EMBL" id="MDY0882376.1"/>
    </source>
</evidence>
<name>A0ABU5E7V8_9PROT</name>
<feature type="binding site" evidence="7">
    <location>
        <position position="23"/>
    </location>
    <ligand>
        <name>substrate</name>
    </ligand>
</feature>
<dbReference type="HAMAP" id="MF_01200_B">
    <property type="entry name" value="OMPdecase_type1_B"/>
    <property type="match status" value="1"/>
</dbReference>